<keyword evidence="7" id="KW-1185">Reference proteome</keyword>
<evidence type="ECO:0000256" key="3">
    <source>
        <dbReference type="ARBA" id="ARBA00013252"/>
    </source>
</evidence>
<dbReference type="Gene3D" id="3.30.1360.20">
    <property type="entry name" value="Transcriptional coactivator/pterin dehydratase"/>
    <property type="match status" value="1"/>
</dbReference>
<sequence>MSTSKEILAAASQLHKWTLNGNKLERQLCFKDFNIAFGFMTRVAMKAERMNHHPEWSNVYNKVNIQLTTHDTSGLTQKDIKLAQFIDQAAAEVM</sequence>
<dbReference type="NCBIfam" id="NF002018">
    <property type="entry name" value="PRK00823.1-3"/>
    <property type="match status" value="1"/>
</dbReference>
<accession>A0A1Y2FLF5</accession>
<dbReference type="SUPFAM" id="SSF55248">
    <property type="entry name" value="PCD-like"/>
    <property type="match status" value="1"/>
</dbReference>
<reference evidence="6 7" key="1">
    <citation type="submission" date="2016-07" db="EMBL/GenBank/DDBJ databases">
        <title>Pervasive Adenine N6-methylation of Active Genes in Fungi.</title>
        <authorList>
            <consortium name="DOE Joint Genome Institute"/>
            <person name="Mondo S.J."/>
            <person name="Dannebaum R.O."/>
            <person name="Kuo R.C."/>
            <person name="Labutti K."/>
            <person name="Haridas S."/>
            <person name="Kuo A."/>
            <person name="Salamov A."/>
            <person name="Ahrendt S.R."/>
            <person name="Lipzen A."/>
            <person name="Sullivan W."/>
            <person name="Andreopoulos W.B."/>
            <person name="Clum A."/>
            <person name="Lindquist E."/>
            <person name="Daum C."/>
            <person name="Ramamoorthy G.K."/>
            <person name="Gryganskyi A."/>
            <person name="Culley D."/>
            <person name="Magnuson J.K."/>
            <person name="James T.Y."/>
            <person name="O'Malley M.A."/>
            <person name="Stajich J.E."/>
            <person name="Spatafora J.W."/>
            <person name="Visel A."/>
            <person name="Grigoriev I.V."/>
        </authorList>
    </citation>
    <scope>NUCLEOTIDE SEQUENCE [LARGE SCALE GENOMIC DNA]</scope>
    <source>
        <strain evidence="6 7">12-1054</strain>
    </source>
</reference>
<dbReference type="GeneID" id="63784191"/>
<dbReference type="RefSeq" id="XP_040726542.1">
    <property type="nucleotide sequence ID" value="XM_040867592.1"/>
</dbReference>
<dbReference type="OMA" id="WAEKWNH"/>
<comment type="catalytic activity">
    <reaction evidence="1">
        <text>(4aS,6R)-4a-hydroxy-L-erythro-5,6,7,8-tetrahydrobiopterin = (6R)-L-erythro-6,7-dihydrobiopterin + H2O</text>
        <dbReference type="Rhea" id="RHEA:11920"/>
        <dbReference type="ChEBI" id="CHEBI:15377"/>
        <dbReference type="ChEBI" id="CHEBI:15642"/>
        <dbReference type="ChEBI" id="CHEBI:43120"/>
        <dbReference type="EC" id="4.2.1.96"/>
    </reaction>
</comment>
<dbReference type="GO" id="GO:0008124">
    <property type="term" value="F:4-alpha-hydroxytetrahydrobiopterin dehydratase activity"/>
    <property type="evidence" value="ECO:0007669"/>
    <property type="project" value="UniProtKB-EC"/>
</dbReference>
<dbReference type="NCBIfam" id="NF002017">
    <property type="entry name" value="PRK00823.1-2"/>
    <property type="match status" value="1"/>
</dbReference>
<dbReference type="Proteomes" id="UP000193685">
    <property type="component" value="Unassembled WGS sequence"/>
</dbReference>
<evidence type="ECO:0000313" key="6">
    <source>
        <dbReference type="EMBL" id="ORY84759.1"/>
    </source>
</evidence>
<dbReference type="HAMAP" id="MF_00434">
    <property type="entry name" value="Pterin_4_alpha"/>
    <property type="match status" value="1"/>
</dbReference>
<proteinExistence type="inferred from homology"/>
<name>A0A1Y2FLF5_PROLT</name>
<comment type="similarity">
    <text evidence="2">Belongs to the pterin-4-alpha-carbinolamine dehydratase family.</text>
</comment>
<dbReference type="GO" id="GO:0006729">
    <property type="term" value="P:tetrahydrobiopterin biosynthetic process"/>
    <property type="evidence" value="ECO:0007669"/>
    <property type="project" value="InterPro"/>
</dbReference>
<dbReference type="PANTHER" id="PTHR12599">
    <property type="entry name" value="PTERIN-4-ALPHA-CARBINOLAMINE DEHYDRATASE"/>
    <property type="match status" value="1"/>
</dbReference>
<evidence type="ECO:0000256" key="4">
    <source>
        <dbReference type="ARBA" id="ARBA00023239"/>
    </source>
</evidence>
<dbReference type="OrthoDB" id="277398at2759"/>
<comment type="caution">
    <text evidence="6">The sequence shown here is derived from an EMBL/GenBank/DDBJ whole genome shotgun (WGS) entry which is preliminary data.</text>
</comment>
<dbReference type="EC" id="4.2.1.96" evidence="3"/>
<evidence type="ECO:0000313" key="7">
    <source>
        <dbReference type="Proteomes" id="UP000193685"/>
    </source>
</evidence>
<dbReference type="InterPro" id="IPR036428">
    <property type="entry name" value="PCD_sf"/>
</dbReference>
<dbReference type="STRING" id="56484.A0A1Y2FLF5"/>
<organism evidence="6 7">
    <name type="scientific">Protomyces lactucae-debilis</name>
    <dbReference type="NCBI Taxonomy" id="2754530"/>
    <lineage>
        <taxon>Eukaryota</taxon>
        <taxon>Fungi</taxon>
        <taxon>Dikarya</taxon>
        <taxon>Ascomycota</taxon>
        <taxon>Taphrinomycotina</taxon>
        <taxon>Taphrinomycetes</taxon>
        <taxon>Taphrinales</taxon>
        <taxon>Protomycetaceae</taxon>
        <taxon>Protomyces</taxon>
    </lineage>
</organism>
<gene>
    <name evidence="6" type="ORF">BCR37DRAFT_344923</name>
</gene>
<evidence type="ECO:0000256" key="1">
    <source>
        <dbReference type="ARBA" id="ARBA00001554"/>
    </source>
</evidence>
<dbReference type="InterPro" id="IPR001533">
    <property type="entry name" value="Pterin_deHydtase"/>
</dbReference>
<dbReference type="PANTHER" id="PTHR12599:SF0">
    <property type="entry name" value="PTERIN-4-ALPHA-CARBINOLAMINE DEHYDRATASE"/>
    <property type="match status" value="1"/>
</dbReference>
<evidence type="ECO:0000256" key="5">
    <source>
        <dbReference type="ARBA" id="ARBA00030497"/>
    </source>
</evidence>
<dbReference type="AlphaFoldDB" id="A0A1Y2FLF5"/>
<dbReference type="CDD" id="cd00914">
    <property type="entry name" value="PCD_DCoH_subfamily_b"/>
    <property type="match status" value="1"/>
</dbReference>
<evidence type="ECO:0000256" key="2">
    <source>
        <dbReference type="ARBA" id="ARBA00006472"/>
    </source>
</evidence>
<keyword evidence="4" id="KW-0456">Lyase</keyword>
<protein>
    <recommendedName>
        <fullName evidence="3">4a-hydroxytetrahydrobiopterin dehydratase</fullName>
        <ecNumber evidence="3">4.2.1.96</ecNumber>
    </recommendedName>
    <alternativeName>
        <fullName evidence="5">4-alpha-hydroxy-tetrahydropterin dehydratase</fullName>
    </alternativeName>
</protein>
<dbReference type="EMBL" id="MCFI01000005">
    <property type="protein sequence ID" value="ORY84759.1"/>
    <property type="molecule type" value="Genomic_DNA"/>
</dbReference>
<dbReference type="Pfam" id="PF01329">
    <property type="entry name" value="Pterin_4a"/>
    <property type="match status" value="1"/>
</dbReference>